<sequence>MAEVFWPLSILSKTCSFCSRVKVFLDLFGALPSATEVEGRLGAMVKLGVKQNLPRGKSAKRAGDSRSQHQDVGNNERGTTRSTPGKHQLTKRNGEKYRHRRDKERSKRSRSRSYDKRHRHRGDHRDFADLLEREKHRIKKEKKTEGSRERHHRSRSREREREKDRDRRHRY</sequence>
<proteinExistence type="predicted"/>
<dbReference type="AlphaFoldDB" id="A0AAE1F6M6"/>
<dbReference type="Proteomes" id="UP001286313">
    <property type="component" value="Unassembled WGS sequence"/>
</dbReference>
<accession>A0AAE1F6M6</accession>
<reference evidence="2" key="1">
    <citation type="submission" date="2023-10" db="EMBL/GenBank/DDBJ databases">
        <title>Genome assemblies of two species of porcelain crab, Petrolisthes cinctipes and Petrolisthes manimaculis (Anomura: Porcellanidae).</title>
        <authorList>
            <person name="Angst P."/>
        </authorList>
    </citation>
    <scope>NUCLEOTIDE SEQUENCE</scope>
    <source>
        <strain evidence="2">PB745_01</strain>
        <tissue evidence="2">Gill</tissue>
    </source>
</reference>
<evidence type="ECO:0000313" key="3">
    <source>
        <dbReference type="Proteomes" id="UP001286313"/>
    </source>
</evidence>
<evidence type="ECO:0000256" key="1">
    <source>
        <dbReference type="SAM" id="MobiDB-lite"/>
    </source>
</evidence>
<organism evidence="2 3">
    <name type="scientific">Petrolisthes cinctipes</name>
    <name type="common">Flat porcelain crab</name>
    <dbReference type="NCBI Taxonomy" id="88211"/>
    <lineage>
        <taxon>Eukaryota</taxon>
        <taxon>Metazoa</taxon>
        <taxon>Ecdysozoa</taxon>
        <taxon>Arthropoda</taxon>
        <taxon>Crustacea</taxon>
        <taxon>Multicrustacea</taxon>
        <taxon>Malacostraca</taxon>
        <taxon>Eumalacostraca</taxon>
        <taxon>Eucarida</taxon>
        <taxon>Decapoda</taxon>
        <taxon>Pleocyemata</taxon>
        <taxon>Anomura</taxon>
        <taxon>Galatheoidea</taxon>
        <taxon>Porcellanidae</taxon>
        <taxon>Petrolisthes</taxon>
    </lineage>
</organism>
<name>A0AAE1F6M6_PETCI</name>
<comment type="caution">
    <text evidence="2">The sequence shown here is derived from an EMBL/GenBank/DDBJ whole genome shotgun (WGS) entry which is preliminary data.</text>
</comment>
<dbReference type="EMBL" id="JAWQEG010003099">
    <property type="protein sequence ID" value="KAK3867980.1"/>
    <property type="molecule type" value="Genomic_DNA"/>
</dbReference>
<feature type="compositionally biased region" description="Basic residues" evidence="1">
    <location>
        <begin position="97"/>
        <end position="122"/>
    </location>
</feature>
<protein>
    <submittedName>
        <fullName evidence="2">Uncharacterized protein</fullName>
    </submittedName>
</protein>
<evidence type="ECO:0000313" key="2">
    <source>
        <dbReference type="EMBL" id="KAK3867980.1"/>
    </source>
</evidence>
<feature type="compositionally biased region" description="Basic and acidic residues" evidence="1">
    <location>
        <begin position="123"/>
        <end position="135"/>
    </location>
</feature>
<feature type="compositionally biased region" description="Polar residues" evidence="1">
    <location>
        <begin position="70"/>
        <end position="85"/>
    </location>
</feature>
<gene>
    <name evidence="2" type="ORF">Pcinc_026595</name>
</gene>
<keyword evidence="3" id="KW-1185">Reference proteome</keyword>
<feature type="region of interest" description="Disordered" evidence="1">
    <location>
        <begin position="52"/>
        <end position="171"/>
    </location>
</feature>